<proteinExistence type="predicted"/>
<feature type="compositionally biased region" description="Basic and acidic residues" evidence="1">
    <location>
        <begin position="199"/>
        <end position="209"/>
    </location>
</feature>
<organism evidence="2 3">
    <name type="scientific">Lophiotrema nucula</name>
    <dbReference type="NCBI Taxonomy" id="690887"/>
    <lineage>
        <taxon>Eukaryota</taxon>
        <taxon>Fungi</taxon>
        <taxon>Dikarya</taxon>
        <taxon>Ascomycota</taxon>
        <taxon>Pezizomycotina</taxon>
        <taxon>Dothideomycetes</taxon>
        <taxon>Pleosporomycetidae</taxon>
        <taxon>Pleosporales</taxon>
        <taxon>Lophiotremataceae</taxon>
        <taxon>Lophiotrema</taxon>
    </lineage>
</organism>
<sequence length="242" mass="24919">MSAQANPRPKPRKLQSRSQDMPEPPKDAGLPDEKALKQAAMASQAAMDAQSTAQSLKSAAASITDPKKREKMLRDAYNKELEAHGNSRKARMLSSGAFQGAVGGGGIGGTVALGVGTVVGTVVGGVTAIPATGLGALIGTGVGAARGPFIKLGKLATGGEGDTAKGETGEQISLEDAEKAGDDDNVVPNPEVLRQAADTVEKERAKKQQNDGNTEGGEGQKTQKRKPRKIEVRSNKQEAPTA</sequence>
<dbReference type="OrthoDB" id="4158987at2759"/>
<feature type="compositionally biased region" description="Low complexity" evidence="1">
    <location>
        <begin position="38"/>
        <end position="55"/>
    </location>
</feature>
<feature type="compositionally biased region" description="Basic and acidic residues" evidence="1">
    <location>
        <begin position="23"/>
        <end position="36"/>
    </location>
</feature>
<reference evidence="2" key="1">
    <citation type="journal article" date="2020" name="Stud. Mycol.">
        <title>101 Dothideomycetes genomes: a test case for predicting lifestyles and emergence of pathogens.</title>
        <authorList>
            <person name="Haridas S."/>
            <person name="Albert R."/>
            <person name="Binder M."/>
            <person name="Bloem J."/>
            <person name="Labutti K."/>
            <person name="Salamov A."/>
            <person name="Andreopoulos B."/>
            <person name="Baker S."/>
            <person name="Barry K."/>
            <person name="Bills G."/>
            <person name="Bluhm B."/>
            <person name="Cannon C."/>
            <person name="Castanera R."/>
            <person name="Culley D."/>
            <person name="Daum C."/>
            <person name="Ezra D."/>
            <person name="Gonzalez J."/>
            <person name="Henrissat B."/>
            <person name="Kuo A."/>
            <person name="Liang C."/>
            <person name="Lipzen A."/>
            <person name="Lutzoni F."/>
            <person name="Magnuson J."/>
            <person name="Mondo S."/>
            <person name="Nolan M."/>
            <person name="Ohm R."/>
            <person name="Pangilinan J."/>
            <person name="Park H.-J."/>
            <person name="Ramirez L."/>
            <person name="Alfaro M."/>
            <person name="Sun H."/>
            <person name="Tritt A."/>
            <person name="Yoshinaga Y."/>
            <person name="Zwiers L.-H."/>
            <person name="Turgeon B."/>
            <person name="Goodwin S."/>
            <person name="Spatafora J."/>
            <person name="Crous P."/>
            <person name="Grigoriev I."/>
        </authorList>
    </citation>
    <scope>NUCLEOTIDE SEQUENCE</scope>
    <source>
        <strain evidence="2">CBS 627.86</strain>
    </source>
</reference>
<gene>
    <name evidence="2" type="ORF">BDV96DRAFT_584932</name>
</gene>
<protein>
    <submittedName>
        <fullName evidence="2">Uncharacterized protein</fullName>
    </submittedName>
</protein>
<accession>A0A6A5YS84</accession>
<dbReference type="AlphaFoldDB" id="A0A6A5YS84"/>
<dbReference type="EMBL" id="ML977340">
    <property type="protein sequence ID" value="KAF2109992.1"/>
    <property type="molecule type" value="Genomic_DNA"/>
</dbReference>
<evidence type="ECO:0000256" key="1">
    <source>
        <dbReference type="SAM" id="MobiDB-lite"/>
    </source>
</evidence>
<evidence type="ECO:0000313" key="2">
    <source>
        <dbReference type="EMBL" id="KAF2109992.1"/>
    </source>
</evidence>
<evidence type="ECO:0000313" key="3">
    <source>
        <dbReference type="Proteomes" id="UP000799770"/>
    </source>
</evidence>
<keyword evidence="3" id="KW-1185">Reference proteome</keyword>
<feature type="region of interest" description="Disordered" evidence="1">
    <location>
        <begin position="156"/>
        <end position="242"/>
    </location>
</feature>
<name>A0A6A5YS84_9PLEO</name>
<feature type="region of interest" description="Disordered" evidence="1">
    <location>
        <begin position="1"/>
        <end position="70"/>
    </location>
</feature>
<dbReference type="Proteomes" id="UP000799770">
    <property type="component" value="Unassembled WGS sequence"/>
</dbReference>